<evidence type="ECO:0000313" key="1">
    <source>
        <dbReference type="EMBL" id="ABP33351.1"/>
    </source>
</evidence>
<dbReference type="SUPFAM" id="SSF53448">
    <property type="entry name" value="Nucleotide-diphospho-sugar transferases"/>
    <property type="match status" value="1"/>
</dbReference>
<dbReference type="InterPro" id="IPR029044">
    <property type="entry name" value="Nucleotide-diphossugar_trans"/>
</dbReference>
<accession>A4SV37</accession>
<dbReference type="Proteomes" id="UP000000231">
    <property type="component" value="Chromosome"/>
</dbReference>
<dbReference type="HOGENOM" id="CLU_1420315_0_0_4"/>
<reference evidence="1 2" key="1">
    <citation type="journal article" date="2012" name="Stand. Genomic Sci.">
        <title>Complete genome sequence of Polynucleobacter necessarius subsp. asymbioticus type strain (QLW-P1DMWA-1(T)).</title>
        <authorList>
            <person name="Meincke L."/>
            <person name="Copeland A."/>
            <person name="Lapidus A."/>
            <person name="Lucas S."/>
            <person name="Berry K.W."/>
            <person name="Del Rio T.G."/>
            <person name="Hammon N."/>
            <person name="Dalin E."/>
            <person name="Tice H."/>
            <person name="Pitluck S."/>
            <person name="Richardson P."/>
            <person name="Bruce D."/>
            <person name="Goodwin L."/>
            <person name="Han C."/>
            <person name="Tapia R."/>
            <person name="Detter J.C."/>
            <person name="Schmutz J."/>
            <person name="Brettin T."/>
            <person name="Larimer F."/>
            <person name="Land M."/>
            <person name="Hauser L."/>
            <person name="Kyrpides N.C."/>
            <person name="Ivanova N."/>
            <person name="Goker M."/>
            <person name="Woyke T."/>
            <person name="Wu Q.L."/>
            <person name="Pockl M."/>
            <person name="Hahn M.W."/>
            <person name="Klenk H.P."/>
        </authorList>
    </citation>
    <scope>NUCLEOTIDE SEQUENCE [LARGE SCALE GENOMIC DNA]</scope>
    <source>
        <strain evidence="2">DSM 18221 / CIP 109841 / QLW-P1DMWA-1</strain>
    </source>
</reference>
<sequence length="191" mass="21766">MQLFPENKRGLSSVYNQAIDQLSNEPCLFVFAHDDLFILDFYWASAIANGLEHFGIVGCAGNKRRQALQPSWAFQNDQFEWDSPENLSGIVGHGTTFPAIGLSIFGPPFQEVKLLDGLLLAAYSETLIKNNIRFDEQFDFHFYDMDFCRQAEINDVKMGTIPLSLVHESGGNFGTDAWKHGYQKYLQKWKE</sequence>
<dbReference type="eggNOG" id="COG1216">
    <property type="taxonomic scope" value="Bacteria"/>
</dbReference>
<dbReference type="EMBL" id="CP000655">
    <property type="protein sequence ID" value="ABP33351.1"/>
    <property type="molecule type" value="Genomic_DNA"/>
</dbReference>
<dbReference type="RefSeq" id="WP_011901976.1">
    <property type="nucleotide sequence ID" value="NC_009379.1"/>
</dbReference>
<dbReference type="GeneID" id="31480478"/>
<evidence type="ECO:0000313" key="2">
    <source>
        <dbReference type="Proteomes" id="UP000000231"/>
    </source>
</evidence>
<protein>
    <submittedName>
        <fullName evidence="1">TPR domain protein</fullName>
    </submittedName>
</protein>
<name>A4SV37_POLAQ</name>
<dbReference type="AlphaFoldDB" id="A4SV37"/>
<dbReference type="Gene3D" id="3.90.550.10">
    <property type="entry name" value="Spore Coat Polysaccharide Biosynthesis Protein SpsA, Chain A"/>
    <property type="match status" value="1"/>
</dbReference>
<proteinExistence type="predicted"/>
<dbReference type="KEGG" id="pnu:Pnuc_0130"/>
<keyword evidence="2" id="KW-1185">Reference proteome</keyword>
<gene>
    <name evidence="1" type="ordered locus">Pnuc_0130</name>
</gene>
<organism evidence="1 2">
    <name type="scientific">Polynucleobacter asymbioticus (strain DSM 18221 / CIP 109841 / QLW-P1DMWA-1)</name>
    <name type="common">Polynucleobacter necessarius subsp. asymbioticus</name>
    <dbReference type="NCBI Taxonomy" id="312153"/>
    <lineage>
        <taxon>Bacteria</taxon>
        <taxon>Pseudomonadati</taxon>
        <taxon>Pseudomonadota</taxon>
        <taxon>Betaproteobacteria</taxon>
        <taxon>Burkholderiales</taxon>
        <taxon>Burkholderiaceae</taxon>
        <taxon>Polynucleobacter</taxon>
    </lineage>
</organism>